<gene>
    <name evidence="1" type="primary">cas8c</name>
    <name evidence="1" type="ORF">GF339_03930</name>
</gene>
<dbReference type="Proteomes" id="UP000649604">
    <property type="component" value="Unassembled WGS sequence"/>
</dbReference>
<dbReference type="InterPro" id="IPR010144">
    <property type="entry name" value="CRISPR-assoc_prot_Csd1-typ"/>
</dbReference>
<feature type="non-terminal residue" evidence="1">
    <location>
        <position position="1"/>
    </location>
</feature>
<comment type="caution">
    <text evidence="1">The sequence shown here is derived from an EMBL/GenBank/DDBJ whole genome shotgun (WGS) entry which is preliminary data.</text>
</comment>
<organism evidence="1 2">
    <name type="scientific">candidate division KSB3 bacterium</name>
    <dbReference type="NCBI Taxonomy" id="2044937"/>
    <lineage>
        <taxon>Bacteria</taxon>
        <taxon>candidate division KSB3</taxon>
    </lineage>
</organism>
<evidence type="ECO:0000313" key="1">
    <source>
        <dbReference type="EMBL" id="MBD3323708.1"/>
    </source>
</evidence>
<evidence type="ECO:0000313" key="2">
    <source>
        <dbReference type="Proteomes" id="UP000649604"/>
    </source>
</evidence>
<reference evidence="1" key="1">
    <citation type="submission" date="2019-11" db="EMBL/GenBank/DDBJ databases">
        <title>Microbial mats filling the niche in hypersaline microbial mats.</title>
        <authorList>
            <person name="Wong H.L."/>
            <person name="Macleod F.I."/>
            <person name="White R.A. III"/>
            <person name="Burns B.P."/>
        </authorList>
    </citation>
    <scope>NUCLEOTIDE SEQUENCE</scope>
    <source>
        <strain evidence="1">Rbin_158</strain>
    </source>
</reference>
<name>A0A9D5JT33_9BACT</name>
<dbReference type="Pfam" id="PF09709">
    <property type="entry name" value="Cas_Csd1"/>
    <property type="match status" value="1"/>
</dbReference>
<accession>A0A9D5JT33</accession>
<sequence>WQNGDLAFVAWAVSGIHAPDFMLNSLDLWESETESVEAKPEIPKNYTAQDIGRKVATLLNGYSAKLGNTDNVVVMGLNSATTGRMAIVFYRQLTVSDFLARLQEWHTQCSWLQRFSKDTKFIGAPAPKDIAKASYGNDVDTKLCNATVERLIPCIIDGTPIPRDLVLSTTRRACKRHSLDAWEWEKTLGIACSLYRYSHQKEEYTMAIDRSRKSRDYLYGRLLAVADCLEGFALSEVEKGRPTNAARLMQRFANHPCSTWRTIELALAPYKARLGHKIKKYDDELQQIMCLFDPDEFIKDDTPLSGEFLLGFHSQRAELYKKATKSDANTEEESKEVKL</sequence>
<dbReference type="AlphaFoldDB" id="A0A9D5JT33"/>
<proteinExistence type="predicted"/>
<protein>
    <submittedName>
        <fullName evidence="1">Type I-C CRISPR-associated protein Cas8c/Csd1</fullName>
    </submittedName>
</protein>
<dbReference type="NCBIfam" id="TIGR01863">
    <property type="entry name" value="cas_Csd1"/>
    <property type="match status" value="1"/>
</dbReference>
<dbReference type="EMBL" id="WJJP01000118">
    <property type="protein sequence ID" value="MBD3323708.1"/>
    <property type="molecule type" value="Genomic_DNA"/>
</dbReference>